<comment type="catalytic activity">
    <reaction evidence="1">
        <text>a 1,2-diacyl-sn-glycero-3-phosphocholine + H2O = a 1,2-diacyl-sn-glycero-3-phosphate + choline + H(+)</text>
        <dbReference type="Rhea" id="RHEA:14445"/>
        <dbReference type="ChEBI" id="CHEBI:15354"/>
        <dbReference type="ChEBI" id="CHEBI:15377"/>
        <dbReference type="ChEBI" id="CHEBI:15378"/>
        <dbReference type="ChEBI" id="CHEBI:57643"/>
        <dbReference type="ChEBI" id="CHEBI:58608"/>
        <dbReference type="EC" id="3.1.4.4"/>
    </reaction>
</comment>
<protein>
    <recommendedName>
        <fullName evidence="3">phospholipase D</fullName>
        <ecNumber evidence="3">3.1.4.4</ecNumber>
    </recommendedName>
</protein>
<evidence type="ECO:0000256" key="1">
    <source>
        <dbReference type="ARBA" id="ARBA00000798"/>
    </source>
</evidence>
<keyword evidence="7" id="KW-0732">Signal</keyword>
<dbReference type="HOGENOM" id="CLU_080814_3_1_6"/>
<feature type="signal peptide" evidence="7">
    <location>
        <begin position="1"/>
        <end position="18"/>
    </location>
</feature>
<evidence type="ECO:0000313" key="10">
    <source>
        <dbReference type="Proteomes" id="UP000029986"/>
    </source>
</evidence>
<keyword evidence="9" id="KW-0540">Nuclease</keyword>
<dbReference type="Gene3D" id="3.30.870.10">
    <property type="entry name" value="Endonuclease Chain A"/>
    <property type="match status" value="1"/>
</dbReference>
<keyword evidence="4" id="KW-0378">Hydrolase</keyword>
<name>A0A097R307_HAFAL</name>
<evidence type="ECO:0000313" key="9">
    <source>
        <dbReference type="EMBL" id="AIU73109.1"/>
    </source>
</evidence>
<accession>A0A097R307</accession>
<dbReference type="GO" id="GO:0006793">
    <property type="term" value="P:phosphorus metabolic process"/>
    <property type="evidence" value="ECO:0007669"/>
    <property type="project" value="UniProtKB-ARBA"/>
</dbReference>
<organism evidence="9 10">
    <name type="scientific">Hafnia alvei FB1</name>
    <dbReference type="NCBI Taxonomy" id="1453496"/>
    <lineage>
        <taxon>Bacteria</taxon>
        <taxon>Pseudomonadati</taxon>
        <taxon>Pseudomonadota</taxon>
        <taxon>Gammaproteobacteria</taxon>
        <taxon>Enterobacterales</taxon>
        <taxon>Hafniaceae</taxon>
        <taxon>Hafnia</taxon>
    </lineage>
</organism>
<gene>
    <name evidence="9" type="ORF">AT03_12415</name>
</gene>
<evidence type="ECO:0000256" key="2">
    <source>
        <dbReference type="ARBA" id="ARBA00008664"/>
    </source>
</evidence>
<dbReference type="InterPro" id="IPR051406">
    <property type="entry name" value="PLD_domain"/>
</dbReference>
<dbReference type="GO" id="GO:0016891">
    <property type="term" value="F:RNA endonuclease activity producing 5'-phosphomonoesters, hydrolytic mechanism"/>
    <property type="evidence" value="ECO:0007669"/>
    <property type="project" value="TreeGrafter"/>
</dbReference>
<dbReference type="SUPFAM" id="SSF56024">
    <property type="entry name" value="Phospholipase D/nuclease"/>
    <property type="match status" value="1"/>
</dbReference>
<dbReference type="GO" id="GO:0016042">
    <property type="term" value="P:lipid catabolic process"/>
    <property type="evidence" value="ECO:0007669"/>
    <property type="project" value="UniProtKB-KW"/>
</dbReference>
<dbReference type="PANTHER" id="PTHR43856">
    <property type="entry name" value="CARDIOLIPIN HYDROLASE"/>
    <property type="match status" value="1"/>
</dbReference>
<evidence type="ECO:0000256" key="6">
    <source>
        <dbReference type="ARBA" id="ARBA00023098"/>
    </source>
</evidence>
<dbReference type="EMBL" id="CP009706">
    <property type="protein sequence ID" value="AIU73109.1"/>
    <property type="molecule type" value="Genomic_DNA"/>
</dbReference>
<dbReference type="RefSeq" id="WP_025796997.1">
    <property type="nucleotide sequence ID" value="NZ_CP009706.1"/>
</dbReference>
<proteinExistence type="inferred from homology"/>
<dbReference type="InterPro" id="IPR025202">
    <property type="entry name" value="PLD-like_dom"/>
</dbReference>
<dbReference type="PATRIC" id="fig|1453496.5.peg.2524"/>
<feature type="domain" description="PLD phosphodiesterase" evidence="8">
    <location>
        <begin position="107"/>
        <end position="134"/>
    </location>
</feature>
<keyword evidence="6" id="KW-0443">Lipid metabolism</keyword>
<dbReference type="PANTHER" id="PTHR43856:SF1">
    <property type="entry name" value="MITOCHONDRIAL CARDIOLIPIN HYDROLASE"/>
    <property type="match status" value="1"/>
</dbReference>
<keyword evidence="9" id="KW-0255">Endonuclease</keyword>
<evidence type="ECO:0000256" key="3">
    <source>
        <dbReference type="ARBA" id="ARBA00012027"/>
    </source>
</evidence>
<sequence>MRKQLFLAVMSFAGVVSATPSIEVGFSPEGSAQALVLRSINQAHSSIDMMAYEFQAPDVVAALDNAAERGVRVDVVIDSRCNRKNANALIAIQSALSHGVHMRIDSHYHIQHDKVMIIDGSTLETGSFNYTVLAEKANSENLIVIKHAPDLIHQYEAHFAIRWRLAMPITSGRVV</sequence>
<reference evidence="9 10" key="1">
    <citation type="journal article" date="2014" name="Gut Pathog.">
        <title>Gene clusters of Hafnia alvei strain FB1 important in survival and pathogenesis: a draft genome perspective.</title>
        <authorList>
            <person name="Tan J.Y."/>
            <person name="Yin W.F."/>
            <person name="Chan K.G."/>
        </authorList>
    </citation>
    <scope>NUCLEOTIDE SEQUENCE [LARGE SCALE GENOMIC DNA]</scope>
    <source>
        <strain evidence="9 10">FB1</strain>
    </source>
</reference>
<dbReference type="PROSITE" id="PS50035">
    <property type="entry name" value="PLD"/>
    <property type="match status" value="1"/>
</dbReference>
<dbReference type="Pfam" id="PF13091">
    <property type="entry name" value="PLDc_2"/>
    <property type="match status" value="1"/>
</dbReference>
<evidence type="ECO:0000256" key="5">
    <source>
        <dbReference type="ARBA" id="ARBA00022963"/>
    </source>
</evidence>
<dbReference type="eggNOG" id="COG1502">
    <property type="taxonomic scope" value="Bacteria"/>
</dbReference>
<keyword evidence="10" id="KW-1185">Reference proteome</keyword>
<comment type="similarity">
    <text evidence="2">Belongs to the phospholipase D family.</text>
</comment>
<dbReference type="EC" id="3.1.4.4" evidence="3"/>
<evidence type="ECO:0000259" key="8">
    <source>
        <dbReference type="PROSITE" id="PS50035"/>
    </source>
</evidence>
<dbReference type="AlphaFoldDB" id="A0A097R307"/>
<evidence type="ECO:0000256" key="7">
    <source>
        <dbReference type="SAM" id="SignalP"/>
    </source>
</evidence>
<dbReference type="KEGG" id="hav:AT03_12415"/>
<dbReference type="GO" id="GO:0004630">
    <property type="term" value="F:phospholipase D activity"/>
    <property type="evidence" value="ECO:0007669"/>
    <property type="project" value="UniProtKB-EC"/>
</dbReference>
<dbReference type="OrthoDB" id="5294698at2"/>
<dbReference type="InterPro" id="IPR001736">
    <property type="entry name" value="PLipase_D/transphosphatidylase"/>
</dbReference>
<keyword evidence="5" id="KW-0442">Lipid degradation</keyword>
<dbReference type="CDD" id="cd09170">
    <property type="entry name" value="PLDc_Nuc"/>
    <property type="match status" value="1"/>
</dbReference>
<feature type="chain" id="PRO_5001932044" description="phospholipase D" evidence="7">
    <location>
        <begin position="19"/>
        <end position="175"/>
    </location>
</feature>
<evidence type="ECO:0000256" key="4">
    <source>
        <dbReference type="ARBA" id="ARBA00022801"/>
    </source>
</evidence>
<dbReference type="Proteomes" id="UP000029986">
    <property type="component" value="Chromosome"/>
</dbReference>